<protein>
    <submittedName>
        <fullName evidence="3">Enoyl-CoA hydratase</fullName>
    </submittedName>
</protein>
<evidence type="ECO:0000256" key="1">
    <source>
        <dbReference type="ARBA" id="ARBA00005254"/>
    </source>
</evidence>
<dbReference type="OrthoDB" id="5730382at2"/>
<dbReference type="CDD" id="cd06558">
    <property type="entry name" value="crotonase-like"/>
    <property type="match status" value="1"/>
</dbReference>
<sequence>MSVYVEKEGPVTTVINDRPNARNAGDPETADALTKAFLAFDADPDAKVAVFWGAGGAFCAGWDLKYAAGLSDRTRFQTEIVEGLAFAPGSGLSPRGPLGPSRLELSKPVIAAVEGPAVAGGMELALWCDIRVMAEDAYFGVFCRRWGIPLLDGGTVRLPRLVGQGRAMEIILTGRKVTAEESYRIGLCEKIAPRGEARAAAENMAQEIARFPQAAVRADRANVLETYGLQVREALKREWANGLEAHHKEGADGAARFSAGKGRHGDFADIA</sequence>
<dbReference type="RefSeq" id="WP_044414876.1">
    <property type="nucleotide sequence ID" value="NZ_JXXE01000422.1"/>
</dbReference>
<dbReference type="AlphaFoldDB" id="A0A0D7EG84"/>
<dbReference type="PANTHER" id="PTHR43802:SF1">
    <property type="entry name" value="IP11341P-RELATED"/>
    <property type="match status" value="1"/>
</dbReference>
<comment type="similarity">
    <text evidence="1 2">Belongs to the enoyl-CoA hydratase/isomerase family.</text>
</comment>
<dbReference type="InterPro" id="IPR029045">
    <property type="entry name" value="ClpP/crotonase-like_dom_sf"/>
</dbReference>
<dbReference type="InterPro" id="IPR018376">
    <property type="entry name" value="Enoyl-CoA_hyd/isom_CS"/>
</dbReference>
<dbReference type="NCBIfam" id="NF006108">
    <property type="entry name" value="PRK08259.1"/>
    <property type="match status" value="1"/>
</dbReference>
<organism evidence="3 4">
    <name type="scientific">Rhodopseudomonas palustris</name>
    <dbReference type="NCBI Taxonomy" id="1076"/>
    <lineage>
        <taxon>Bacteria</taxon>
        <taxon>Pseudomonadati</taxon>
        <taxon>Pseudomonadota</taxon>
        <taxon>Alphaproteobacteria</taxon>
        <taxon>Hyphomicrobiales</taxon>
        <taxon>Nitrobacteraceae</taxon>
        <taxon>Rhodopseudomonas</taxon>
    </lineage>
</organism>
<accession>A0A0D7EG84</accession>
<evidence type="ECO:0000313" key="3">
    <source>
        <dbReference type="EMBL" id="KIZ39535.1"/>
    </source>
</evidence>
<dbReference type="SUPFAM" id="SSF52096">
    <property type="entry name" value="ClpP/crotonase"/>
    <property type="match status" value="1"/>
</dbReference>
<dbReference type="Gene3D" id="1.10.287.2460">
    <property type="match status" value="1"/>
</dbReference>
<comment type="caution">
    <text evidence="3">The sequence shown here is derived from an EMBL/GenBank/DDBJ whole genome shotgun (WGS) entry which is preliminary data.</text>
</comment>
<proteinExistence type="inferred from homology"/>
<dbReference type="PANTHER" id="PTHR43802">
    <property type="entry name" value="ENOYL-COA HYDRATASE"/>
    <property type="match status" value="1"/>
</dbReference>
<dbReference type="Gene3D" id="3.90.226.10">
    <property type="entry name" value="2-enoyl-CoA Hydratase, Chain A, domain 1"/>
    <property type="match status" value="1"/>
</dbReference>
<dbReference type="PROSITE" id="PS00166">
    <property type="entry name" value="ENOYL_COA_HYDRATASE"/>
    <property type="match status" value="1"/>
</dbReference>
<dbReference type="GO" id="GO:0003824">
    <property type="term" value="F:catalytic activity"/>
    <property type="evidence" value="ECO:0007669"/>
    <property type="project" value="InterPro"/>
</dbReference>
<dbReference type="InterPro" id="IPR001753">
    <property type="entry name" value="Enoyl-CoA_hydra/iso"/>
</dbReference>
<evidence type="ECO:0000256" key="2">
    <source>
        <dbReference type="RuleBase" id="RU003707"/>
    </source>
</evidence>
<evidence type="ECO:0000313" key="4">
    <source>
        <dbReference type="Proteomes" id="UP000032515"/>
    </source>
</evidence>
<dbReference type="Proteomes" id="UP000032515">
    <property type="component" value="Unassembled WGS sequence"/>
</dbReference>
<dbReference type="PATRIC" id="fig|1076.23.peg.4686"/>
<dbReference type="Pfam" id="PF00378">
    <property type="entry name" value="ECH_1"/>
    <property type="match status" value="2"/>
</dbReference>
<name>A0A0D7EG84_RHOPL</name>
<dbReference type="EMBL" id="JXXE01000422">
    <property type="protein sequence ID" value="KIZ39535.1"/>
    <property type="molecule type" value="Genomic_DNA"/>
</dbReference>
<gene>
    <name evidence="3" type="ORF">OO17_20245</name>
</gene>
<reference evidence="3 4" key="1">
    <citation type="submission" date="2014-11" db="EMBL/GenBank/DDBJ databases">
        <title>Genomics and ecophysiology of heterotrophic nitrogen fixing bacteria isolated from estuarine surface water.</title>
        <authorList>
            <person name="Bentzon-Tilia M."/>
            <person name="Severin I."/>
            <person name="Hansen L.H."/>
            <person name="Riemann L."/>
        </authorList>
    </citation>
    <scope>NUCLEOTIDE SEQUENCE [LARGE SCALE GENOMIC DNA]</scope>
    <source>
        <strain evidence="3 4">BAL398</strain>
    </source>
</reference>